<keyword evidence="7" id="KW-0413">Isomerase</keyword>
<dbReference type="NCBIfam" id="NF008743">
    <property type="entry name" value="PRK11773.1"/>
    <property type="match status" value="1"/>
</dbReference>
<evidence type="ECO:0000256" key="3">
    <source>
        <dbReference type="ARBA" id="ARBA00022801"/>
    </source>
</evidence>
<dbReference type="GO" id="GO:0009314">
    <property type="term" value="P:response to radiation"/>
    <property type="evidence" value="ECO:0007669"/>
    <property type="project" value="UniProtKB-ARBA"/>
</dbReference>
<dbReference type="eggNOG" id="COG0210">
    <property type="taxonomic scope" value="Bacteria"/>
</dbReference>
<dbReference type="GO" id="GO:0043138">
    <property type="term" value="F:3'-5' DNA helicase activity"/>
    <property type="evidence" value="ECO:0007669"/>
    <property type="project" value="UniProtKB-EC"/>
</dbReference>
<keyword evidence="4 12" id="KW-0347">Helicase</keyword>
<dbReference type="Pfam" id="PF21196">
    <property type="entry name" value="PcrA_UvrD_tudor"/>
    <property type="match status" value="1"/>
</dbReference>
<dbReference type="InterPro" id="IPR014017">
    <property type="entry name" value="DNA_helicase_UvrD-like_C"/>
</dbReference>
<dbReference type="GO" id="GO:0033202">
    <property type="term" value="C:DNA helicase complex"/>
    <property type="evidence" value="ECO:0007669"/>
    <property type="project" value="TreeGrafter"/>
</dbReference>
<dbReference type="Proteomes" id="UP000002964">
    <property type="component" value="Unassembled WGS sequence"/>
</dbReference>
<dbReference type="InterPro" id="IPR000212">
    <property type="entry name" value="DNA_helicase_UvrD/REP"/>
</dbReference>
<evidence type="ECO:0000259" key="13">
    <source>
        <dbReference type="PROSITE" id="PS51198"/>
    </source>
</evidence>
<evidence type="ECO:0000256" key="2">
    <source>
        <dbReference type="ARBA" id="ARBA00022741"/>
    </source>
</evidence>
<dbReference type="FunFam" id="1.10.486.10:FF:000003">
    <property type="entry name" value="ATP-dependent DNA helicase"/>
    <property type="match status" value="1"/>
</dbReference>
<dbReference type="CDD" id="cd17932">
    <property type="entry name" value="DEXQc_UvrD"/>
    <property type="match status" value="1"/>
</dbReference>
<dbReference type="GO" id="GO:0005524">
    <property type="term" value="F:ATP binding"/>
    <property type="evidence" value="ECO:0007669"/>
    <property type="project" value="UniProtKB-UniRule"/>
</dbReference>
<dbReference type="GO" id="GO:0003677">
    <property type="term" value="F:DNA binding"/>
    <property type="evidence" value="ECO:0007669"/>
    <property type="project" value="UniProtKB-KW"/>
</dbReference>
<dbReference type="OrthoDB" id="9806690at2"/>
<comment type="catalytic activity">
    <reaction evidence="11">
        <text>ATP + H2O = ADP + phosphate + H(+)</text>
        <dbReference type="Rhea" id="RHEA:13065"/>
        <dbReference type="ChEBI" id="CHEBI:15377"/>
        <dbReference type="ChEBI" id="CHEBI:15378"/>
        <dbReference type="ChEBI" id="CHEBI:30616"/>
        <dbReference type="ChEBI" id="CHEBI:43474"/>
        <dbReference type="ChEBI" id="CHEBI:456216"/>
        <dbReference type="EC" id="5.6.2.4"/>
    </reaction>
</comment>
<keyword evidence="5 12" id="KW-0067">ATP-binding</keyword>
<protein>
    <recommendedName>
        <fullName evidence="9">DNA 3'-5' helicase</fullName>
        <ecNumber evidence="9">5.6.2.4</ecNumber>
    </recommendedName>
    <alternativeName>
        <fullName evidence="10">DNA 3'-5' helicase II</fullName>
    </alternativeName>
</protein>
<dbReference type="PROSITE" id="PS51217">
    <property type="entry name" value="UVRD_HELICASE_CTER"/>
    <property type="match status" value="1"/>
</dbReference>
<evidence type="ECO:0000256" key="11">
    <source>
        <dbReference type="ARBA" id="ARBA00048988"/>
    </source>
</evidence>
<keyword evidence="2 12" id="KW-0547">Nucleotide-binding</keyword>
<name>H8Z7Z5_9GAMM</name>
<dbReference type="Gene3D" id="1.10.486.10">
    <property type="entry name" value="PCRA, domain 4"/>
    <property type="match status" value="1"/>
</dbReference>
<dbReference type="Pfam" id="PF13361">
    <property type="entry name" value="UvrD_C"/>
    <property type="match status" value="1"/>
</dbReference>
<dbReference type="STRING" id="631362.Thi970DRAFT_04689"/>
<reference evidence="15 16" key="2">
    <citation type="submission" date="2011-11" db="EMBL/GenBank/DDBJ databases">
        <authorList>
            <consortium name="US DOE Joint Genome Institute"/>
            <person name="Lucas S."/>
            <person name="Han J."/>
            <person name="Lapidus A."/>
            <person name="Cheng J.-F."/>
            <person name="Goodwin L."/>
            <person name="Pitluck S."/>
            <person name="Peters L."/>
            <person name="Ovchinnikova G."/>
            <person name="Zhang X."/>
            <person name="Detter J.C."/>
            <person name="Han C."/>
            <person name="Tapia R."/>
            <person name="Land M."/>
            <person name="Hauser L."/>
            <person name="Kyrpides N."/>
            <person name="Ivanova N."/>
            <person name="Pagani I."/>
            <person name="Vogl K."/>
            <person name="Liu Z."/>
            <person name="Overmann J."/>
            <person name="Frigaard N.-U."/>
            <person name="Bryant D."/>
            <person name="Woyke T."/>
        </authorList>
    </citation>
    <scope>NUCLEOTIDE SEQUENCE [LARGE SCALE GENOMIC DNA]</scope>
    <source>
        <strain evidence="15 16">970</strain>
    </source>
</reference>
<dbReference type="PROSITE" id="PS51198">
    <property type="entry name" value="UVRD_HELICASE_ATP_BIND"/>
    <property type="match status" value="1"/>
</dbReference>
<dbReference type="CDD" id="cd18807">
    <property type="entry name" value="SF1_C_UvrD"/>
    <property type="match status" value="1"/>
</dbReference>
<comment type="catalytic activity">
    <reaction evidence="8">
        <text>Couples ATP hydrolysis with the unwinding of duplex DNA by translocating in the 3'-5' direction.</text>
        <dbReference type="EC" id="5.6.2.4"/>
    </reaction>
</comment>
<comment type="similarity">
    <text evidence="1">Belongs to the helicase family. UvrD subfamily.</text>
</comment>
<evidence type="ECO:0000256" key="6">
    <source>
        <dbReference type="ARBA" id="ARBA00023125"/>
    </source>
</evidence>
<sequence length="719" mass="80908">MDVSRILDPLNPAQREAVSASGGNVLVLAGAGSGKTRVLVHRIAWLLRVEGLQPWAVLAVTFTNKAAREMRSRIEEMLEQPVGGMWVGTFHGLAHRFLRAHWQDANLPQQFQILDSDDQFRLVKRIIKTLELDEARWPPRQIQSYINKHKDEGRRAGHLDDGGDFYEQQLIRVYREYEDACARGGLLDFADLLLRTHELLRERPDILHHYRTRFRALLVDEFQDTNAIQYAWLRLLTGDQDNLFLVGDDDQSIYGWRGARVENIQSFQHDYPNTQVVRLEQNYRSSGNILAAANALIANNPTRLGKELWTEDSAGEPVRLYSAFNEIDEARFVAERVRRGCTEEGMRRSECAILYRTTAQSRLFEEALMQIGLPFRVYGGQKFFERVEIKDALAYLRLLANPDDDAACERVLNVPTRGIGTRTVEVLRGHAREARTSLWQAAHNALGGSLLSARATGALRQFVELIELMQQGLKDQSLADLTLQTIDDSGLPAHYEKAKDGRGIDRLENLEQLVEAARRFEAELEDEEADPLGSFLAHAALEAGEGQADGHEDAVQLMTLHSAKGLEFPLVFVTGVEEGLFPHSMSADDPDRLEEERRLCYVGMTRAMQQLYLTHAESRRLHGREEYPMPSRFLREVPVALIEEVRAHGGQRRSGPVFSSAPASGGFQLGEQVMHPKFGSGVVLNSEGTGASARIQVNFEAVGAKWLVLAYARLERVSA</sequence>
<gene>
    <name evidence="15" type="ORF">Thi970DRAFT_04689</name>
</gene>
<evidence type="ECO:0000256" key="5">
    <source>
        <dbReference type="ARBA" id="ARBA00022840"/>
    </source>
</evidence>
<evidence type="ECO:0000259" key="14">
    <source>
        <dbReference type="PROSITE" id="PS51217"/>
    </source>
</evidence>
<dbReference type="InterPro" id="IPR014016">
    <property type="entry name" value="UvrD-like_ATP-bd"/>
</dbReference>
<dbReference type="SUPFAM" id="SSF52540">
    <property type="entry name" value="P-loop containing nucleoside triphosphate hydrolases"/>
    <property type="match status" value="1"/>
</dbReference>
<evidence type="ECO:0000256" key="1">
    <source>
        <dbReference type="ARBA" id="ARBA00009922"/>
    </source>
</evidence>
<dbReference type="EC" id="5.6.2.4" evidence="9"/>
<reference evidence="16" key="1">
    <citation type="submission" date="2011-06" db="EMBL/GenBank/DDBJ databases">
        <authorList>
            <consortium name="US DOE Joint Genome Institute (JGI-PGF)"/>
            <person name="Lucas S."/>
            <person name="Han J."/>
            <person name="Lapidus A."/>
            <person name="Cheng J.-F."/>
            <person name="Goodwin L."/>
            <person name="Pitluck S."/>
            <person name="Peters L."/>
            <person name="Land M.L."/>
            <person name="Hauser L."/>
            <person name="Vogl K."/>
            <person name="Liu Z."/>
            <person name="Overmann J."/>
            <person name="Frigaard N.-U."/>
            <person name="Bryant D.A."/>
            <person name="Woyke T.J."/>
        </authorList>
    </citation>
    <scope>NUCLEOTIDE SEQUENCE [LARGE SCALE GENOMIC DNA]</scope>
    <source>
        <strain evidence="16">970</strain>
    </source>
</reference>
<dbReference type="HOGENOM" id="CLU_004585_5_5_6"/>
<keyword evidence="6" id="KW-0238">DNA-binding</keyword>
<feature type="binding site" evidence="12">
    <location>
        <begin position="29"/>
        <end position="36"/>
    </location>
    <ligand>
        <name>ATP</name>
        <dbReference type="ChEBI" id="CHEBI:30616"/>
    </ligand>
</feature>
<dbReference type="Gene3D" id="1.10.10.160">
    <property type="match status" value="1"/>
</dbReference>
<proteinExistence type="inferred from homology"/>
<evidence type="ECO:0000256" key="4">
    <source>
        <dbReference type="ARBA" id="ARBA00022806"/>
    </source>
</evidence>
<dbReference type="AlphaFoldDB" id="H8Z7Z5"/>
<dbReference type="FunFam" id="1.10.10.160:FF:000001">
    <property type="entry name" value="ATP-dependent DNA helicase"/>
    <property type="match status" value="1"/>
</dbReference>
<dbReference type="EMBL" id="JH603170">
    <property type="protein sequence ID" value="EIC21007.1"/>
    <property type="molecule type" value="Genomic_DNA"/>
</dbReference>
<dbReference type="RefSeq" id="WP_009151410.1">
    <property type="nucleotide sequence ID" value="NZ_CP121471.1"/>
</dbReference>
<evidence type="ECO:0000256" key="7">
    <source>
        <dbReference type="ARBA" id="ARBA00023235"/>
    </source>
</evidence>
<keyword evidence="3 12" id="KW-0378">Hydrolase</keyword>
<feature type="domain" description="UvrD-like helicase ATP-binding" evidence="13">
    <location>
        <begin position="8"/>
        <end position="286"/>
    </location>
</feature>
<dbReference type="GO" id="GO:0016887">
    <property type="term" value="F:ATP hydrolysis activity"/>
    <property type="evidence" value="ECO:0007669"/>
    <property type="project" value="RHEA"/>
</dbReference>
<evidence type="ECO:0000256" key="10">
    <source>
        <dbReference type="ARBA" id="ARBA00034923"/>
    </source>
</evidence>
<dbReference type="GO" id="GO:0000725">
    <property type="term" value="P:recombinational repair"/>
    <property type="evidence" value="ECO:0007669"/>
    <property type="project" value="TreeGrafter"/>
</dbReference>
<evidence type="ECO:0000256" key="8">
    <source>
        <dbReference type="ARBA" id="ARBA00034617"/>
    </source>
</evidence>
<keyword evidence="16" id="KW-1185">Reference proteome</keyword>
<dbReference type="InterPro" id="IPR013986">
    <property type="entry name" value="DExx_box_DNA_helicase_dom_sf"/>
</dbReference>
<accession>H8Z7Z5</accession>
<dbReference type="Pfam" id="PF00580">
    <property type="entry name" value="UvrD-helicase"/>
    <property type="match status" value="1"/>
</dbReference>
<dbReference type="Gene3D" id="3.40.50.300">
    <property type="entry name" value="P-loop containing nucleotide triphosphate hydrolases"/>
    <property type="match status" value="2"/>
</dbReference>
<dbReference type="PANTHER" id="PTHR11070">
    <property type="entry name" value="UVRD / RECB / PCRA DNA HELICASE FAMILY MEMBER"/>
    <property type="match status" value="1"/>
</dbReference>
<dbReference type="GO" id="GO:0005829">
    <property type="term" value="C:cytosol"/>
    <property type="evidence" value="ECO:0007669"/>
    <property type="project" value="TreeGrafter"/>
</dbReference>
<evidence type="ECO:0000313" key="16">
    <source>
        <dbReference type="Proteomes" id="UP000002964"/>
    </source>
</evidence>
<dbReference type="InterPro" id="IPR027417">
    <property type="entry name" value="P-loop_NTPase"/>
</dbReference>
<evidence type="ECO:0000256" key="12">
    <source>
        <dbReference type="PROSITE-ProRule" id="PRU00560"/>
    </source>
</evidence>
<evidence type="ECO:0000313" key="15">
    <source>
        <dbReference type="EMBL" id="EIC21007.1"/>
    </source>
</evidence>
<organism evidence="15 16">
    <name type="scientific">Thiorhodovibrio frisius</name>
    <dbReference type="NCBI Taxonomy" id="631362"/>
    <lineage>
        <taxon>Bacteria</taxon>
        <taxon>Pseudomonadati</taxon>
        <taxon>Pseudomonadota</taxon>
        <taxon>Gammaproteobacteria</taxon>
        <taxon>Chromatiales</taxon>
        <taxon>Chromatiaceae</taxon>
        <taxon>Thiorhodovibrio</taxon>
    </lineage>
</organism>
<dbReference type="PANTHER" id="PTHR11070:SF2">
    <property type="entry name" value="ATP-DEPENDENT DNA HELICASE SRS2"/>
    <property type="match status" value="1"/>
</dbReference>
<evidence type="ECO:0000256" key="9">
    <source>
        <dbReference type="ARBA" id="ARBA00034808"/>
    </source>
</evidence>
<feature type="domain" description="UvrD-like helicase C-terminal" evidence="14">
    <location>
        <begin position="287"/>
        <end position="565"/>
    </location>
</feature>